<dbReference type="SMART" id="SM00271">
    <property type="entry name" value="DnaJ"/>
    <property type="match status" value="1"/>
</dbReference>
<protein>
    <recommendedName>
        <fullName evidence="1">J domain-containing protein</fullName>
    </recommendedName>
</protein>
<evidence type="ECO:0000259" key="1">
    <source>
        <dbReference type="PROSITE" id="PS50076"/>
    </source>
</evidence>
<dbReference type="PRINTS" id="PR00625">
    <property type="entry name" value="JDOMAIN"/>
</dbReference>
<dbReference type="PROSITE" id="PS50076">
    <property type="entry name" value="DNAJ_2"/>
    <property type="match status" value="1"/>
</dbReference>
<keyword evidence="3" id="KW-1185">Reference proteome</keyword>
<dbReference type="InterPro" id="IPR044713">
    <property type="entry name" value="DNJA1/2-like"/>
</dbReference>
<organism evidence="2 3">
    <name type="scientific">Strigamia maritima</name>
    <name type="common">European centipede</name>
    <name type="synonym">Geophilus maritimus</name>
    <dbReference type="NCBI Taxonomy" id="126957"/>
    <lineage>
        <taxon>Eukaryota</taxon>
        <taxon>Metazoa</taxon>
        <taxon>Ecdysozoa</taxon>
        <taxon>Arthropoda</taxon>
        <taxon>Myriapoda</taxon>
        <taxon>Chilopoda</taxon>
        <taxon>Pleurostigmophora</taxon>
        <taxon>Geophilomorpha</taxon>
        <taxon>Linotaeniidae</taxon>
        <taxon>Strigamia</taxon>
    </lineage>
</organism>
<dbReference type="PANTHER" id="PTHR43888">
    <property type="entry name" value="DNAJ-LIKE-2, ISOFORM A-RELATED"/>
    <property type="match status" value="1"/>
</dbReference>
<dbReference type="GO" id="GO:0030544">
    <property type="term" value="F:Hsp70 protein binding"/>
    <property type="evidence" value="ECO:0007669"/>
    <property type="project" value="InterPro"/>
</dbReference>
<accession>T1IYI1</accession>
<dbReference type="CDD" id="cd06257">
    <property type="entry name" value="DnaJ"/>
    <property type="match status" value="1"/>
</dbReference>
<dbReference type="GO" id="GO:0006457">
    <property type="term" value="P:protein folding"/>
    <property type="evidence" value="ECO:0007669"/>
    <property type="project" value="InterPro"/>
</dbReference>
<dbReference type="STRING" id="126957.T1IYI1"/>
<dbReference type="InterPro" id="IPR001623">
    <property type="entry name" value="DnaJ_domain"/>
</dbReference>
<dbReference type="EnsemblMetazoa" id="SMAR006291-RA">
    <property type="protein sequence ID" value="SMAR006291-PA"/>
    <property type="gene ID" value="SMAR006291"/>
</dbReference>
<sequence length="329" mass="38171">MADTKLYDILGASKSALDTEIKKQYRKLAKDYHPDKNPESGEKFKEISFAYKVLSDPAKRRTYDEQGLKGLQEGTCDDNGRVAKLQLRKNVIRKSWDCESGGLGAVQKCHGRQYKVSYHQLAPEMVQQFQHTEGKMADDRLLLMPPALYQGIPPYPFPPQHRPRQIPNNLEIRPDEELPASRRYNLLKRVVDDNYLSLEDSLRQEMTLIQKKINERPGIVEEHINRCTTQINQDITEKNQAGNEWVQSSNRACEDFNSSFIRDYEYAKRRELASFKSDLQRISEDSNERQRSQIIDTQRQIDNLPELRRFASSMGQSMGHILNVQPMQP</sequence>
<dbReference type="EMBL" id="JH431683">
    <property type="status" value="NOT_ANNOTATED_CDS"/>
    <property type="molecule type" value="Genomic_DNA"/>
</dbReference>
<dbReference type="SUPFAM" id="SSF46565">
    <property type="entry name" value="Chaperone J-domain"/>
    <property type="match status" value="1"/>
</dbReference>
<name>T1IYI1_STRMM</name>
<evidence type="ECO:0000313" key="3">
    <source>
        <dbReference type="Proteomes" id="UP000014500"/>
    </source>
</evidence>
<dbReference type="HOGENOM" id="CLU_845484_0_0_1"/>
<reference evidence="3" key="1">
    <citation type="submission" date="2011-05" db="EMBL/GenBank/DDBJ databases">
        <authorList>
            <person name="Richards S.R."/>
            <person name="Qu J."/>
            <person name="Jiang H."/>
            <person name="Jhangiani S.N."/>
            <person name="Agravi P."/>
            <person name="Goodspeed R."/>
            <person name="Gross S."/>
            <person name="Mandapat C."/>
            <person name="Jackson L."/>
            <person name="Mathew T."/>
            <person name="Pu L."/>
            <person name="Thornton R."/>
            <person name="Saada N."/>
            <person name="Wilczek-Boney K.B."/>
            <person name="Lee S."/>
            <person name="Kovar C."/>
            <person name="Wu Y."/>
            <person name="Scherer S.E."/>
            <person name="Worley K.C."/>
            <person name="Muzny D.M."/>
            <person name="Gibbs R."/>
        </authorList>
    </citation>
    <scope>NUCLEOTIDE SEQUENCE</scope>
    <source>
        <strain evidence="3">Brora</strain>
    </source>
</reference>
<dbReference type="InterPro" id="IPR036869">
    <property type="entry name" value="J_dom_sf"/>
</dbReference>
<evidence type="ECO:0000313" key="2">
    <source>
        <dbReference type="EnsemblMetazoa" id="SMAR006291-PA"/>
    </source>
</evidence>
<feature type="domain" description="J" evidence="1">
    <location>
        <begin position="5"/>
        <end position="67"/>
    </location>
</feature>
<dbReference type="Pfam" id="PF00226">
    <property type="entry name" value="DnaJ"/>
    <property type="match status" value="1"/>
</dbReference>
<dbReference type="Gene3D" id="1.10.287.110">
    <property type="entry name" value="DnaJ domain"/>
    <property type="match status" value="1"/>
</dbReference>
<dbReference type="AlphaFoldDB" id="T1IYI1"/>
<dbReference type="eggNOG" id="KOG0712">
    <property type="taxonomic scope" value="Eukaryota"/>
</dbReference>
<reference evidence="2" key="2">
    <citation type="submission" date="2015-02" db="UniProtKB">
        <authorList>
            <consortium name="EnsemblMetazoa"/>
        </authorList>
    </citation>
    <scope>IDENTIFICATION</scope>
</reference>
<dbReference type="Proteomes" id="UP000014500">
    <property type="component" value="Unassembled WGS sequence"/>
</dbReference>
<proteinExistence type="predicted"/>